<dbReference type="EMBL" id="CAJQZP010001492">
    <property type="protein sequence ID" value="CAG5051357.1"/>
    <property type="molecule type" value="Genomic_DNA"/>
</dbReference>
<organism evidence="1 2">
    <name type="scientific">Parnassius apollo</name>
    <name type="common">Apollo butterfly</name>
    <name type="synonym">Papilio apollo</name>
    <dbReference type="NCBI Taxonomy" id="110799"/>
    <lineage>
        <taxon>Eukaryota</taxon>
        <taxon>Metazoa</taxon>
        <taxon>Ecdysozoa</taxon>
        <taxon>Arthropoda</taxon>
        <taxon>Hexapoda</taxon>
        <taxon>Insecta</taxon>
        <taxon>Pterygota</taxon>
        <taxon>Neoptera</taxon>
        <taxon>Endopterygota</taxon>
        <taxon>Lepidoptera</taxon>
        <taxon>Glossata</taxon>
        <taxon>Ditrysia</taxon>
        <taxon>Papilionoidea</taxon>
        <taxon>Papilionidae</taxon>
        <taxon>Parnassiinae</taxon>
        <taxon>Parnassini</taxon>
        <taxon>Parnassius</taxon>
        <taxon>Parnassius</taxon>
    </lineage>
</organism>
<dbReference type="Proteomes" id="UP000691718">
    <property type="component" value="Unassembled WGS sequence"/>
</dbReference>
<name>A0A8S3Y1E0_PARAO</name>
<reference evidence="1" key="1">
    <citation type="submission" date="2021-04" db="EMBL/GenBank/DDBJ databases">
        <authorList>
            <person name="Tunstrom K."/>
        </authorList>
    </citation>
    <scope>NUCLEOTIDE SEQUENCE</scope>
</reference>
<gene>
    <name evidence="1" type="ORF">PAPOLLO_LOCUS25034</name>
</gene>
<evidence type="ECO:0000313" key="1">
    <source>
        <dbReference type="EMBL" id="CAG5051357.1"/>
    </source>
</evidence>
<accession>A0A8S3Y1E0</accession>
<keyword evidence="2" id="KW-1185">Reference proteome</keyword>
<dbReference type="AlphaFoldDB" id="A0A8S3Y1E0"/>
<comment type="caution">
    <text evidence="1">The sequence shown here is derived from an EMBL/GenBank/DDBJ whole genome shotgun (WGS) entry which is preliminary data.</text>
</comment>
<dbReference type="OrthoDB" id="10431463at2759"/>
<protein>
    <submittedName>
        <fullName evidence="1">(apollo) hypothetical protein</fullName>
    </submittedName>
</protein>
<sequence length="109" mass="12368">MSSRARKILGLIVENTMQDNKNTIGDYNLIENCKNSNKDFNHEVQNETSESIEMKDKIDPKGKNMIAKSVVDSLDKRIEASISKSRFKNSQCNKSLVPYYDSDISFSGQ</sequence>
<proteinExistence type="predicted"/>
<evidence type="ECO:0000313" key="2">
    <source>
        <dbReference type="Proteomes" id="UP000691718"/>
    </source>
</evidence>